<proteinExistence type="predicted"/>
<keyword evidence="3" id="KW-1185">Reference proteome</keyword>
<dbReference type="AlphaFoldDB" id="J3MYN1"/>
<organism evidence="2">
    <name type="scientific">Oryza brachyantha</name>
    <name type="common">malo sina</name>
    <dbReference type="NCBI Taxonomy" id="4533"/>
    <lineage>
        <taxon>Eukaryota</taxon>
        <taxon>Viridiplantae</taxon>
        <taxon>Streptophyta</taxon>
        <taxon>Embryophyta</taxon>
        <taxon>Tracheophyta</taxon>
        <taxon>Spermatophyta</taxon>
        <taxon>Magnoliopsida</taxon>
        <taxon>Liliopsida</taxon>
        <taxon>Poales</taxon>
        <taxon>Poaceae</taxon>
        <taxon>BOP clade</taxon>
        <taxon>Oryzoideae</taxon>
        <taxon>Oryzeae</taxon>
        <taxon>Oryzinae</taxon>
        <taxon>Oryza</taxon>
    </lineage>
</organism>
<dbReference type="Proteomes" id="UP000006038">
    <property type="component" value="Chromosome 9"/>
</dbReference>
<dbReference type="Gramene" id="OB09G21100.1">
    <property type="protein sequence ID" value="OB09G21100.1"/>
    <property type="gene ID" value="OB09G21100"/>
</dbReference>
<feature type="region of interest" description="Disordered" evidence="1">
    <location>
        <begin position="34"/>
        <end position="82"/>
    </location>
</feature>
<evidence type="ECO:0000313" key="2">
    <source>
        <dbReference type="EnsemblPlants" id="OB09G21100.1"/>
    </source>
</evidence>
<reference evidence="2" key="1">
    <citation type="journal article" date="2013" name="Nat. Commun.">
        <title>Whole-genome sequencing of Oryza brachyantha reveals mechanisms underlying Oryza genome evolution.</title>
        <authorList>
            <person name="Chen J."/>
            <person name="Huang Q."/>
            <person name="Gao D."/>
            <person name="Wang J."/>
            <person name="Lang Y."/>
            <person name="Liu T."/>
            <person name="Li B."/>
            <person name="Bai Z."/>
            <person name="Luis Goicoechea J."/>
            <person name="Liang C."/>
            <person name="Chen C."/>
            <person name="Zhang W."/>
            <person name="Sun S."/>
            <person name="Liao Y."/>
            <person name="Zhang X."/>
            <person name="Yang L."/>
            <person name="Song C."/>
            <person name="Wang M."/>
            <person name="Shi J."/>
            <person name="Liu G."/>
            <person name="Liu J."/>
            <person name="Zhou H."/>
            <person name="Zhou W."/>
            <person name="Yu Q."/>
            <person name="An N."/>
            <person name="Chen Y."/>
            <person name="Cai Q."/>
            <person name="Wang B."/>
            <person name="Liu B."/>
            <person name="Min J."/>
            <person name="Huang Y."/>
            <person name="Wu H."/>
            <person name="Li Z."/>
            <person name="Zhang Y."/>
            <person name="Yin Y."/>
            <person name="Song W."/>
            <person name="Jiang J."/>
            <person name="Jackson S.A."/>
            <person name="Wing R.A."/>
            <person name="Wang J."/>
            <person name="Chen M."/>
        </authorList>
    </citation>
    <scope>NUCLEOTIDE SEQUENCE [LARGE SCALE GENOMIC DNA]</scope>
    <source>
        <strain evidence="2">cv. IRGC 101232</strain>
    </source>
</reference>
<sequence length="82" mass="9735">SSSSTRTQFAYHHVLFITNSCLTSYIDHEKTIRSNQRRVKNRSKRDGDHHTCEREKDDRPSRAEGCGRDHVEEEKRSYRTHC</sequence>
<dbReference type="EnsemblPlants" id="OB09G21100.1">
    <property type="protein sequence ID" value="OB09G21100.1"/>
    <property type="gene ID" value="OB09G21100"/>
</dbReference>
<evidence type="ECO:0000313" key="3">
    <source>
        <dbReference type="Proteomes" id="UP000006038"/>
    </source>
</evidence>
<name>J3MYN1_ORYBR</name>
<dbReference type="HOGENOM" id="CLU_2565191_0_0_1"/>
<feature type="compositionally biased region" description="Basic and acidic residues" evidence="1">
    <location>
        <begin position="44"/>
        <end position="82"/>
    </location>
</feature>
<accession>J3MYN1</accession>
<reference evidence="2" key="2">
    <citation type="submission" date="2013-04" db="UniProtKB">
        <authorList>
            <consortium name="EnsemblPlants"/>
        </authorList>
    </citation>
    <scope>IDENTIFICATION</scope>
</reference>
<protein>
    <submittedName>
        <fullName evidence="2">Uncharacterized protein</fullName>
    </submittedName>
</protein>
<evidence type="ECO:0000256" key="1">
    <source>
        <dbReference type="SAM" id="MobiDB-lite"/>
    </source>
</evidence>